<feature type="binding site" evidence="9">
    <location>
        <position position="48"/>
    </location>
    <ligand>
        <name>FAD</name>
        <dbReference type="ChEBI" id="CHEBI:57692"/>
    </ligand>
</feature>
<evidence type="ECO:0000256" key="8">
    <source>
        <dbReference type="PIRNR" id="PIRNR000362"/>
    </source>
</evidence>
<evidence type="ECO:0000256" key="2">
    <source>
        <dbReference type="ARBA" id="ARBA00008312"/>
    </source>
</evidence>
<keyword evidence="6 8" id="KW-0560">Oxidoreductase</keyword>
<dbReference type="InterPro" id="IPR023753">
    <property type="entry name" value="FAD/NAD-binding_dom"/>
</dbReference>
<dbReference type="OrthoDB" id="333024at2759"/>
<accession>A0A4S2N1R3</accession>
<comment type="cofactor">
    <cofactor evidence="1 8 9">
        <name>FAD</name>
        <dbReference type="ChEBI" id="CHEBI:57692"/>
    </cofactor>
</comment>
<dbReference type="PIRSF" id="PIRSF000362">
    <property type="entry name" value="FNR"/>
    <property type="match status" value="1"/>
</dbReference>
<evidence type="ECO:0000259" key="11">
    <source>
        <dbReference type="Pfam" id="PF07992"/>
    </source>
</evidence>
<dbReference type="GO" id="GO:0016491">
    <property type="term" value="F:oxidoreductase activity"/>
    <property type="evidence" value="ECO:0007669"/>
    <property type="project" value="UniProtKB-KW"/>
</dbReference>
<evidence type="ECO:0000256" key="5">
    <source>
        <dbReference type="ARBA" id="ARBA00022857"/>
    </source>
</evidence>
<dbReference type="SUPFAM" id="SSF51905">
    <property type="entry name" value="FAD/NAD(P)-binding domain"/>
    <property type="match status" value="2"/>
</dbReference>
<dbReference type="Gene3D" id="3.50.50.60">
    <property type="entry name" value="FAD/NAD(P)-binding domain"/>
    <property type="match status" value="1"/>
</dbReference>
<feature type="binding site" evidence="9">
    <location>
        <position position="92"/>
    </location>
    <ligand>
        <name>FAD</name>
        <dbReference type="ChEBI" id="CHEBI:57692"/>
    </ligand>
</feature>
<keyword evidence="8" id="KW-0496">Mitochondrion</keyword>
<dbReference type="Proteomes" id="UP000298138">
    <property type="component" value="Unassembled WGS sequence"/>
</dbReference>
<evidence type="ECO:0000256" key="9">
    <source>
        <dbReference type="PIRSR" id="PIRSR000362-1"/>
    </source>
</evidence>
<evidence type="ECO:0000256" key="4">
    <source>
        <dbReference type="ARBA" id="ARBA00022827"/>
    </source>
</evidence>
<dbReference type="PANTHER" id="PTHR48467">
    <property type="entry name" value="GLUTAMATE SYNTHASE 1 [NADH], CHLOROPLASTIC-LIKE"/>
    <property type="match status" value="1"/>
</dbReference>
<comment type="similarity">
    <text evidence="2 8">Belongs to the ferredoxin--NADP reductase type 1 family.</text>
</comment>
<name>A0A4S2N1R3_9PEZI</name>
<keyword evidence="4 8" id="KW-0274">FAD</keyword>
<dbReference type="InterPro" id="IPR021163">
    <property type="entry name" value="Ferredox_Rdtase_adrenod"/>
</dbReference>
<organism evidence="12 13">
    <name type="scientific">Ascodesmis nigricans</name>
    <dbReference type="NCBI Taxonomy" id="341454"/>
    <lineage>
        <taxon>Eukaryota</taxon>
        <taxon>Fungi</taxon>
        <taxon>Dikarya</taxon>
        <taxon>Ascomycota</taxon>
        <taxon>Pezizomycotina</taxon>
        <taxon>Pezizomycetes</taxon>
        <taxon>Pezizales</taxon>
        <taxon>Ascodesmidaceae</taxon>
        <taxon>Ascodesmis</taxon>
    </lineage>
</organism>
<dbReference type="FunCoup" id="A0A4S2N1R3">
    <property type="interactions" value="562"/>
</dbReference>
<feature type="binding site" evidence="10">
    <location>
        <position position="399"/>
    </location>
    <ligand>
        <name>NADP(+)</name>
        <dbReference type="ChEBI" id="CHEBI:58349"/>
    </ligand>
</feature>
<dbReference type="PRINTS" id="PR00419">
    <property type="entry name" value="ADXRDTASE"/>
</dbReference>
<dbReference type="PANTHER" id="PTHR48467:SF1">
    <property type="entry name" value="GLUTAMATE SYNTHASE 1 [NADH], CHLOROPLASTIC-LIKE"/>
    <property type="match status" value="1"/>
</dbReference>
<gene>
    <name evidence="12" type="ORF">EX30DRAFT_316775</name>
</gene>
<feature type="binding site" evidence="9">
    <location>
        <position position="27"/>
    </location>
    <ligand>
        <name>FAD</name>
        <dbReference type="ChEBI" id="CHEBI:57692"/>
    </ligand>
</feature>
<dbReference type="Pfam" id="PF07992">
    <property type="entry name" value="Pyr_redox_2"/>
    <property type="match status" value="1"/>
</dbReference>
<keyword evidence="3 8" id="KW-0285">Flavoprotein</keyword>
<sequence length="489" mass="54021">MSLISRRLYSSGRTRGLRLAVIGAGPAGFYTAYRVMSRLLDARVDMYESLPVPYGLVRYGVAPDHPEVKNCQDKFDEVAQSPAFTYIGNTPIGTSWPHPPNRSLPVTAIAPHYDALLLSYGASKDRLLNIPGEDTLSGVYSARAFVGWYNGLPEYRWLKPLLDAEDVAIIGQGNVALDVARILLSSVDELRKTDITDYAIEALSKSKVKRVRVVGRRGPLQAAFTAKEVREQLALPDVGFHPIPPSLYPEDISTLKRQPKRILQILQKGSATPLAEASRSWELNFLRSPTEFIPDGSLSRIGSINFEKNALEEPRFAPESAARGTGEYEELPAQAVFRSIGYLSESIPGLDELDIPFNARRGLVPNHNGRVLHFSSGSEEHTVIPGMYTSGWVKRGPTGVIASTMMDAFETADAIVEDWTSGQAFMSKGGEGDKGGWDAVRGEVKSRGIRPVNWEEWKKIDAAERERGKMLGKEREKFSQTEDMLAVLE</sequence>
<dbReference type="Gene3D" id="3.40.50.720">
    <property type="entry name" value="NAD(P)-binding Rossmann-like Domain"/>
    <property type="match status" value="1"/>
</dbReference>
<evidence type="ECO:0000313" key="13">
    <source>
        <dbReference type="Proteomes" id="UP000298138"/>
    </source>
</evidence>
<dbReference type="STRING" id="341454.A0A4S2N1R3"/>
<evidence type="ECO:0000256" key="6">
    <source>
        <dbReference type="ARBA" id="ARBA00023002"/>
    </source>
</evidence>
<dbReference type="EMBL" id="ML220114">
    <property type="protein sequence ID" value="TGZ82916.1"/>
    <property type="molecule type" value="Genomic_DNA"/>
</dbReference>
<comment type="subcellular location">
    <subcellularLocation>
        <location evidence="8">Mitochondrion</location>
    </subcellularLocation>
</comment>
<evidence type="ECO:0000256" key="1">
    <source>
        <dbReference type="ARBA" id="ARBA00001974"/>
    </source>
</evidence>
<dbReference type="InParanoid" id="A0A4S2N1R3"/>
<evidence type="ECO:0000313" key="12">
    <source>
        <dbReference type="EMBL" id="TGZ82916.1"/>
    </source>
</evidence>
<dbReference type="SUPFAM" id="SSF51971">
    <property type="entry name" value="Nucleotide-binding domain"/>
    <property type="match status" value="1"/>
</dbReference>
<evidence type="ECO:0000256" key="3">
    <source>
        <dbReference type="ARBA" id="ARBA00022630"/>
    </source>
</evidence>
<dbReference type="InterPro" id="IPR036188">
    <property type="entry name" value="FAD/NAD-bd_sf"/>
</dbReference>
<protein>
    <recommendedName>
        <fullName evidence="8">NADPH:adrenodoxin oxidoreductase, mitochondrial</fullName>
        <ecNumber evidence="8">1.18.1.6</ecNumber>
    </recommendedName>
</protein>
<dbReference type="GO" id="GO:0005739">
    <property type="term" value="C:mitochondrion"/>
    <property type="evidence" value="ECO:0007669"/>
    <property type="project" value="UniProtKB-SubCell"/>
</dbReference>
<comment type="catalytic activity">
    <reaction evidence="7 8">
        <text>2 reduced [adrenodoxin] + NADP(+) + H(+) = 2 oxidized [adrenodoxin] + NADPH</text>
        <dbReference type="Rhea" id="RHEA:42312"/>
        <dbReference type="Rhea" id="RHEA-COMP:9998"/>
        <dbReference type="Rhea" id="RHEA-COMP:9999"/>
        <dbReference type="ChEBI" id="CHEBI:15378"/>
        <dbReference type="ChEBI" id="CHEBI:33737"/>
        <dbReference type="ChEBI" id="CHEBI:33738"/>
        <dbReference type="ChEBI" id="CHEBI:57783"/>
        <dbReference type="ChEBI" id="CHEBI:58349"/>
        <dbReference type="EC" id="1.18.1.6"/>
    </reaction>
</comment>
<proteinExistence type="inferred from homology"/>
<dbReference type="AlphaFoldDB" id="A0A4S2N1R3"/>
<reference evidence="12 13" key="1">
    <citation type="submission" date="2019-04" db="EMBL/GenBank/DDBJ databases">
        <title>Comparative genomics and transcriptomics to analyze fruiting body development in filamentous ascomycetes.</title>
        <authorList>
            <consortium name="DOE Joint Genome Institute"/>
            <person name="Lutkenhaus R."/>
            <person name="Traeger S."/>
            <person name="Breuer J."/>
            <person name="Kuo A."/>
            <person name="Lipzen A."/>
            <person name="Pangilinan J."/>
            <person name="Dilworth D."/>
            <person name="Sandor L."/>
            <person name="Poggeler S."/>
            <person name="Barry K."/>
            <person name="Grigoriev I.V."/>
            <person name="Nowrousian M."/>
        </authorList>
    </citation>
    <scope>NUCLEOTIDE SEQUENCE [LARGE SCALE GENOMIC DNA]</scope>
    <source>
        <strain evidence="12 13">CBS 389.68</strain>
    </source>
</reference>
<evidence type="ECO:0000256" key="7">
    <source>
        <dbReference type="ARBA" id="ARBA00048933"/>
    </source>
</evidence>
<feature type="binding site" evidence="9">
    <location>
        <begin position="399"/>
        <end position="401"/>
    </location>
    <ligand>
        <name>FAD</name>
        <dbReference type="ChEBI" id="CHEBI:57692"/>
    </ligand>
</feature>
<keyword evidence="13" id="KW-1185">Reference proteome</keyword>
<evidence type="ECO:0000256" key="10">
    <source>
        <dbReference type="PIRSR" id="PIRSR000362-2"/>
    </source>
</evidence>
<dbReference type="EC" id="1.18.1.6" evidence="8"/>
<feature type="binding site" evidence="10">
    <location>
        <position position="228"/>
    </location>
    <ligand>
        <name>NADP(+)</name>
        <dbReference type="ChEBI" id="CHEBI:58349"/>
    </ligand>
</feature>
<feature type="binding site" evidence="10">
    <location>
        <begin position="172"/>
        <end position="175"/>
    </location>
    <ligand>
        <name>NADP(+)</name>
        <dbReference type="ChEBI" id="CHEBI:58349"/>
    </ligand>
</feature>
<dbReference type="InterPro" id="IPR055275">
    <property type="entry name" value="Ferredox_Rdtase"/>
</dbReference>
<keyword evidence="5 8" id="KW-0521">NADP</keyword>
<feature type="domain" description="FAD/NAD(P)-binding" evidence="11">
    <location>
        <begin position="18"/>
        <end position="187"/>
    </location>
</feature>
<feature type="binding site" evidence="10">
    <location>
        <begin position="216"/>
        <end position="217"/>
    </location>
    <ligand>
        <name>NADP(+)</name>
        <dbReference type="ChEBI" id="CHEBI:58349"/>
    </ligand>
</feature>
<feature type="binding site" evidence="9">
    <location>
        <position position="392"/>
    </location>
    <ligand>
        <name>FAD</name>
        <dbReference type="ChEBI" id="CHEBI:57692"/>
    </ligand>
</feature>
<feature type="binding site" evidence="9">
    <location>
        <position position="56"/>
    </location>
    <ligand>
        <name>FAD</name>
        <dbReference type="ChEBI" id="CHEBI:57692"/>
    </ligand>
</feature>